<dbReference type="PANTHER" id="PTHR11145:SF8">
    <property type="entry name" value="RE57120P"/>
    <property type="match status" value="1"/>
</dbReference>
<protein>
    <recommendedName>
        <fullName evidence="5">TLDc domain-containing protein</fullName>
    </recommendedName>
</protein>
<dbReference type="GO" id="GO:0051260">
    <property type="term" value="P:protein homooligomerization"/>
    <property type="evidence" value="ECO:0007669"/>
    <property type="project" value="InterPro"/>
</dbReference>
<evidence type="ECO:0008006" key="5">
    <source>
        <dbReference type="Google" id="ProtNLM"/>
    </source>
</evidence>
<dbReference type="SMART" id="SM00225">
    <property type="entry name" value="BTB"/>
    <property type="match status" value="1"/>
</dbReference>
<keyword evidence="4" id="KW-1185">Reference proteome</keyword>
<accession>A0A8J4Q1Z1</accession>
<dbReference type="EMBL" id="AJWJ01000246">
    <property type="protein sequence ID" value="KAF2072806.1"/>
    <property type="molecule type" value="Genomic_DNA"/>
</dbReference>
<dbReference type="Pfam" id="PF02214">
    <property type="entry name" value="BTB_2"/>
    <property type="match status" value="1"/>
</dbReference>
<dbReference type="InterPro" id="IPR006571">
    <property type="entry name" value="TLDc_dom"/>
</dbReference>
<dbReference type="Pfam" id="PF07534">
    <property type="entry name" value="TLD"/>
    <property type="match status" value="1"/>
</dbReference>
<gene>
    <name evidence="3" type="ORF">CYY_005880</name>
</gene>
<evidence type="ECO:0000313" key="4">
    <source>
        <dbReference type="Proteomes" id="UP000695562"/>
    </source>
</evidence>
<dbReference type="InterPro" id="IPR003131">
    <property type="entry name" value="T1-type_BTB"/>
</dbReference>
<dbReference type="Gene3D" id="3.30.710.10">
    <property type="entry name" value="Potassium Channel Kv1.1, Chain A"/>
    <property type="match status" value="1"/>
</dbReference>
<evidence type="ECO:0000259" key="2">
    <source>
        <dbReference type="PROSITE" id="PS51886"/>
    </source>
</evidence>
<dbReference type="SMART" id="SM00584">
    <property type="entry name" value="TLDc"/>
    <property type="match status" value="1"/>
</dbReference>
<evidence type="ECO:0000313" key="3">
    <source>
        <dbReference type="EMBL" id="KAF2072806.1"/>
    </source>
</evidence>
<dbReference type="SUPFAM" id="SSF54695">
    <property type="entry name" value="POZ domain"/>
    <property type="match status" value="1"/>
</dbReference>
<dbReference type="InterPro" id="IPR011333">
    <property type="entry name" value="SKP1/BTB/POZ_sf"/>
</dbReference>
<dbReference type="OrthoDB" id="2414723at2759"/>
<dbReference type="PROSITE" id="PS50097">
    <property type="entry name" value="BTB"/>
    <property type="match status" value="1"/>
</dbReference>
<evidence type="ECO:0000259" key="1">
    <source>
        <dbReference type="PROSITE" id="PS50097"/>
    </source>
</evidence>
<dbReference type="PANTHER" id="PTHR11145">
    <property type="entry name" value="BTB/POZ DOMAIN-CONTAINING ADAPTER FOR CUL3-MEDIATED RHOA DEGRADATION PROTEIN FAMILY MEMBER"/>
    <property type="match status" value="1"/>
</dbReference>
<dbReference type="AlphaFoldDB" id="A0A8J4Q1Z1"/>
<feature type="domain" description="TLDc" evidence="2">
    <location>
        <begin position="177"/>
        <end position="343"/>
    </location>
</feature>
<dbReference type="PROSITE" id="PS51886">
    <property type="entry name" value="TLDC"/>
    <property type="match status" value="1"/>
</dbReference>
<proteinExistence type="predicted"/>
<reference evidence="3" key="1">
    <citation type="submission" date="2020-01" db="EMBL/GenBank/DDBJ databases">
        <title>Development of genomics and gene disruption for Polysphondylium violaceum indicates a role for the polyketide synthase stlB in stalk morphogenesis.</title>
        <authorList>
            <person name="Narita B."/>
            <person name="Kawabe Y."/>
            <person name="Kin K."/>
            <person name="Saito T."/>
            <person name="Gibbs R."/>
            <person name="Kuspa A."/>
            <person name="Muzny D."/>
            <person name="Queller D."/>
            <person name="Richards S."/>
            <person name="Strassman J."/>
            <person name="Sucgang R."/>
            <person name="Worley K."/>
            <person name="Schaap P."/>
        </authorList>
    </citation>
    <scope>NUCLEOTIDE SEQUENCE</scope>
    <source>
        <strain evidence="3">QSvi11</strain>
    </source>
</reference>
<dbReference type="Proteomes" id="UP000695562">
    <property type="component" value="Unassembled WGS sequence"/>
</dbReference>
<organism evidence="3 4">
    <name type="scientific">Polysphondylium violaceum</name>
    <dbReference type="NCBI Taxonomy" id="133409"/>
    <lineage>
        <taxon>Eukaryota</taxon>
        <taxon>Amoebozoa</taxon>
        <taxon>Evosea</taxon>
        <taxon>Eumycetozoa</taxon>
        <taxon>Dictyostelia</taxon>
        <taxon>Dictyosteliales</taxon>
        <taxon>Dictyosteliaceae</taxon>
        <taxon>Polysphondylium</taxon>
    </lineage>
</organism>
<comment type="caution">
    <text evidence="3">The sequence shown here is derived from an EMBL/GenBank/DDBJ whole genome shotgun (WGS) entry which is preliminary data.</text>
</comment>
<dbReference type="InterPro" id="IPR000210">
    <property type="entry name" value="BTB/POZ_dom"/>
</dbReference>
<feature type="domain" description="BTB" evidence="1">
    <location>
        <begin position="89"/>
        <end position="156"/>
    </location>
</feature>
<sequence length="345" mass="38882">MNTTKVKYTVDCLERQYKADLDALIREIENDRDPKVLIHIATSFGAQFSSGLSSIRAEIYSLDSVIVREKIAGASRDTASSNSSNSGNDIIKLNIGGVLFETTRTTLNQSPFFNKVFSGEIKVQKSEGNSYFIDRDGTHFNYVLAYLRDGSNEIPESIKNQVKKEMVYYQIGFLDSQIGNLDTFKIINDWIDSTKQFKFELLYRASENEFEASTFHEKCDGQGATITLIKTTDGNIFGGYNSQSWTSNPNSNGDNKCFIFTLVNKHGIKPTKYLANPEKERFIYSNRQSGPGFGTDDISLLKQDTSYQQFPSSAYIDTTSQGEKTLTPSDSFILQEYEVFKVLEN</sequence>
<dbReference type="InterPro" id="IPR045068">
    <property type="entry name" value="BACURD1-3"/>
</dbReference>
<name>A0A8J4Q1Z1_9MYCE</name>